<evidence type="ECO:0000313" key="3">
    <source>
        <dbReference type="Proteomes" id="UP001501509"/>
    </source>
</evidence>
<accession>A0ABP6CXU3</accession>
<dbReference type="EMBL" id="BAAATD010000013">
    <property type="protein sequence ID" value="GAA2627720.1"/>
    <property type="molecule type" value="Genomic_DNA"/>
</dbReference>
<evidence type="ECO:0000313" key="1">
    <source>
        <dbReference type="EMBL" id="GAA2627720.1"/>
    </source>
</evidence>
<comment type="caution">
    <text evidence="1">The sequence shown here is derived from an EMBL/GenBank/DDBJ whole genome shotgun (WGS) entry which is preliminary data.</text>
</comment>
<protein>
    <submittedName>
        <fullName evidence="1">Uncharacterized protein</fullName>
    </submittedName>
</protein>
<gene>
    <name evidence="1" type="ORF">GCM10010411_76140</name>
    <name evidence="2" type="ORF">GCM10010411_76160</name>
</gene>
<reference evidence="1" key="3">
    <citation type="submission" date="2023-12" db="EMBL/GenBank/DDBJ databases">
        <authorList>
            <person name="Sun Q."/>
            <person name="Inoue M."/>
        </authorList>
    </citation>
    <scope>NUCLEOTIDE SEQUENCE</scope>
    <source>
        <strain evidence="1">JCM 6833</strain>
    </source>
</reference>
<reference evidence="1" key="1">
    <citation type="journal article" date="2014" name="Int. J. Syst. Evol. Microbiol.">
        <title>Complete genome of a new Firmicutes species belonging to the dominant human colonic microbiota ('Ruminococcus bicirculans') reveals two chromosomes and a selective capacity to utilize plant glucans.</title>
        <authorList>
            <consortium name="NISC Comparative Sequencing Program"/>
            <person name="Wegmann U."/>
            <person name="Louis P."/>
            <person name="Goesmann A."/>
            <person name="Henrissat B."/>
            <person name="Duncan S.H."/>
            <person name="Flint H.J."/>
        </authorList>
    </citation>
    <scope>NUCLEOTIDE SEQUENCE</scope>
    <source>
        <strain evidence="1">JCM 6833</strain>
    </source>
</reference>
<organism evidence="1 3">
    <name type="scientific">Actinomadura fulvescens</name>
    <dbReference type="NCBI Taxonomy" id="46160"/>
    <lineage>
        <taxon>Bacteria</taxon>
        <taxon>Bacillati</taxon>
        <taxon>Actinomycetota</taxon>
        <taxon>Actinomycetes</taxon>
        <taxon>Streptosporangiales</taxon>
        <taxon>Thermomonosporaceae</taxon>
        <taxon>Actinomadura</taxon>
    </lineage>
</organism>
<dbReference type="Proteomes" id="UP001501509">
    <property type="component" value="Unassembled WGS sequence"/>
</dbReference>
<evidence type="ECO:0000313" key="2">
    <source>
        <dbReference type="EMBL" id="GAA2627728.1"/>
    </source>
</evidence>
<dbReference type="EMBL" id="BAAATD010000013">
    <property type="protein sequence ID" value="GAA2627728.1"/>
    <property type="molecule type" value="Genomic_DNA"/>
</dbReference>
<sequence length="146" mass="16154">MSIPLSPETLARARQAQLDQVAKAVDEGRLAPDIAQAMTDPHTSRWIAAHGFAVVDRWEDLRGPATGTLDVSTGLQRGEIPAQLPLDDKRLVREVYRAALASADADLQIQVLNPDLLIGMWRPGLTEPSIMRVWEQRFPQLPRTGN</sequence>
<dbReference type="RefSeq" id="WP_344547350.1">
    <property type="nucleotide sequence ID" value="NZ_BAAATD010000013.1"/>
</dbReference>
<reference evidence="2 3" key="2">
    <citation type="journal article" date="2019" name="Int. J. Syst. Evol. Microbiol.">
        <title>The Global Catalogue of Microorganisms (GCM) 10K type strain sequencing project: providing services to taxonomists for standard genome sequencing and annotation.</title>
        <authorList>
            <consortium name="The Broad Institute Genomics Platform"/>
            <consortium name="The Broad Institute Genome Sequencing Center for Infectious Disease"/>
            <person name="Wu L."/>
            <person name="Ma J."/>
        </authorList>
    </citation>
    <scope>NUCLEOTIDE SEQUENCE [LARGE SCALE GENOMIC DNA]</scope>
    <source>
        <strain evidence="2 3">JCM 6833</strain>
    </source>
</reference>
<keyword evidence="3" id="KW-1185">Reference proteome</keyword>
<proteinExistence type="predicted"/>
<name>A0ABP6CXU3_9ACTN</name>